<accession>A0A2S7I6H5</accession>
<proteinExistence type="predicted"/>
<reference evidence="1 2" key="1">
    <citation type="submission" date="2018-02" db="EMBL/GenBank/DDBJ databases">
        <title>Draft genome sequence of bacterial isolates from marine environment.</title>
        <authorList>
            <person name="Singh S.K."/>
            <person name="Hill R."/>
            <person name="Major S."/>
            <person name="Cai H."/>
            <person name="Li Y."/>
        </authorList>
    </citation>
    <scope>NUCLEOTIDE SEQUENCE [LARGE SCALE GENOMIC DNA]</scope>
    <source>
        <strain evidence="1 2">IMET F</strain>
    </source>
</reference>
<evidence type="ECO:0000313" key="2">
    <source>
        <dbReference type="Proteomes" id="UP000238565"/>
    </source>
</evidence>
<evidence type="ECO:0000313" key="1">
    <source>
        <dbReference type="EMBL" id="PPZ92180.1"/>
    </source>
</evidence>
<dbReference type="EMBL" id="PTPZ01000002">
    <property type="protein sequence ID" value="PPZ92180.1"/>
    <property type="molecule type" value="Genomic_DNA"/>
</dbReference>
<protein>
    <submittedName>
        <fullName evidence="1">Uncharacterized protein</fullName>
    </submittedName>
</protein>
<sequence>MKYLEKVRKKLSLKNSMTYRIDGNSFEQLMPADEFTYYLTGEYVGDPYDDVLLADGEMFMLLIVLKKPKLKMNFQNLSNLPKTIYFLTN</sequence>
<gene>
    <name evidence="1" type="ORF">C3729_04170</name>
</gene>
<comment type="caution">
    <text evidence="1">The sequence shown here is derived from an EMBL/GenBank/DDBJ whole genome shotgun (WGS) entry which is preliminary data.</text>
</comment>
<dbReference type="Proteomes" id="UP000238565">
    <property type="component" value="Unassembled WGS sequence"/>
</dbReference>
<dbReference type="AlphaFoldDB" id="A0A2S7I6H5"/>
<organism evidence="1 2">
    <name type="scientific">Cloacibacterium normanense</name>
    <dbReference type="NCBI Taxonomy" id="237258"/>
    <lineage>
        <taxon>Bacteria</taxon>
        <taxon>Pseudomonadati</taxon>
        <taxon>Bacteroidota</taxon>
        <taxon>Flavobacteriia</taxon>
        <taxon>Flavobacteriales</taxon>
        <taxon>Weeksellaceae</taxon>
    </lineage>
</organism>
<name>A0A2S7I6H5_9FLAO</name>